<dbReference type="InterPro" id="IPR036349">
    <property type="entry name" value="Integrin_bsu_tail_dom_sf"/>
</dbReference>
<dbReference type="FunFam" id="2.60.40.10:FF:000146">
    <property type="entry name" value="Integrin beta"/>
    <property type="match status" value="2"/>
</dbReference>
<keyword evidence="16" id="KW-0325">Glycoprotein</keyword>
<dbReference type="Proteomes" id="UP000694405">
    <property type="component" value="Chromosome 11"/>
</dbReference>
<dbReference type="SUPFAM" id="SSF49265">
    <property type="entry name" value="Fibronectin type III"/>
    <property type="match status" value="2"/>
</dbReference>
<accession>A0A8C6JHM1</accession>
<dbReference type="GO" id="GO:0009986">
    <property type="term" value="C:cell surface"/>
    <property type="evidence" value="ECO:0007669"/>
    <property type="project" value="TreeGrafter"/>
</dbReference>
<dbReference type="FunFam" id="2.60.40.10:FF:000424">
    <property type="entry name" value="Integrin beta"/>
    <property type="match status" value="1"/>
</dbReference>
<dbReference type="InterPro" id="IPR015812">
    <property type="entry name" value="Integrin_bsu"/>
</dbReference>
<dbReference type="InterPro" id="IPR033760">
    <property type="entry name" value="Integrin_beta_N"/>
</dbReference>
<sequence length="1760" mass="196710">MCAELLFLSLLCATGLCQRSKSECSSCMTAWVTLVLSHGDLDNRCVLSRAKSCTECIRVDKDCSFCTDESFEEPRCNLRENLLRYGCREASIEMESIPFTSLSSQNFSINTSLQRTQVSPQGMFMRLRAGEEMSFNMDVFQPLESPVDLYILMDFSYSMSDDLDNLKSMGQNLAEFLQALTSNYTIGFGKFVDKVSSPQTDMRPEKLREPWNNADSPFSFKNVIRLTSNINYFSQELRKERISGNLDAPEGGFDAILQTAVCKDKIGWRKDSTHLLVFSTESAFHYEADGTNVLAGILARNDEHCHLDTDGTYVYDTKQDYPSVPTLVRLLGQHNIIPIFAVTNHSYSYYEKLHKYFPISEIGVLQEDSSNIVELLRTAFERIRTKMDIRADFVPKAMKTEFTSLMYEKTESGSFHITRGEVGKFNVRVKALEYIGGQHVCSLPERDRQGVIQVKPTSLSDSLKITASVICDMCPCEQQQEFNSPMCSFHGDFVCGQCICHPGWRGDTCDCSPASSPNNEGCIRPGDVEPCSGRGECLCGKCQCYSEDLMQRFDGAFCQYDVLQCPRTSGFLCNDRGRCSKGACVCESGWEGPGCECPMSNDTCIDSRGGICNNHGRCECGRCICDKASLYTSSTCEISYSLAVCESIRDCVRCQAWGTGNMKGNCSTCHLQLQMVEELKKEEATEYCSFQDEEDDCTYHYTLEGDPNVLPNTTVHVQKKKECPPGNFLWLIPLLIFLILLLGLLLLLCWKFCTCCKVRASDNYSDLAPGSAGRTVGFKEDHYMLRHSLMSSDHLDTPMVRSGSLKGRDTVRWKINNNVHKQGFTSLAAANPKDLIPYGLSLRLTRLFTQNLVKPDTRECEQLHKEVEENLNEVFKHIPGCHKLQQTKFRQDHTIVDTVLTAPRSAKPEIIKVIEKHVSQEAFNDLKVSPGYYTVTSDQDAHGMVEFQEAVELVDVRVPLFIREEDDDEKQLQVEAIDVPTGIAEIGRRIVSITIIKEQASSIITFLQPAYSHSRFDGLAKIPVLREIRDDGKSQVTYRTRDLTAKNGRDYKFTEGDLVFQPGETRKEVQVHLMELTELDTLLHNCPRKQFAIDLLHPKHGAKIGRYPQTTVVDGIPSMTGLGQVSQSPKGRLSAPLNPNANALSSREISFSWFPPPGKPLGYKVKYWIQGDPESEAHLIDVKAPSVELSNLYPFCDYEMQVSAYNAMGEGPYSDIIHCRTLEDVPSEPGRLAFNVVSSTVTQLSWAEPAETNGEITAYEVSYGLVNEDNIPIGPMKKVLVEDPKKRMVLIENLRESQPYRYMVKARNGAGWGPERQATINLATQPKRPMSIPIIPDVPIIDAEGGEDYDSYLMYSADVLRSAAGSKHPSVSDDSEHLLNGRVDLSFPGSGTGTLTRTTNTSYHQLSSHMQQEHRVMGSSSLTRDYSTMLMGHGEYCDDGPVLPFHPYYCLWTHALQVFLVLRLGVPDTPTRLVFSALGPTSLKVSWQEPHCEKEVQGYSVHYQLLNGGEVHRLTIPNPSQNSVVVEDLLPNHSYIFKVKAQSEEGWGPEREGVITIESQVDPQSPLSPVPGSPFTLSTPSAPGPLVFTALSPDSLQLSWERPRKPNGSILGYMVTCEMLHGGGEPRNIYVEGDNPETTLTVPHLNENVPYKFKVQAKTTQGFGPEREGIITIESQDGGTVVPCLCGEEVYNFPAEYTTNTSISHSSLDPHFTDSMLLTTQRVESASSTLTKQVTKEFVSRTVMSSGTLTKQMERQFYEA</sequence>
<name>A0A8C6JHM1_MELUD</name>
<evidence type="ECO:0000256" key="14">
    <source>
        <dbReference type="ARBA" id="ARBA00023136"/>
    </source>
</evidence>
<dbReference type="Pfam" id="PF18372">
    <property type="entry name" value="I-EGF_1"/>
    <property type="match status" value="1"/>
</dbReference>
<dbReference type="SMART" id="SM01242">
    <property type="entry name" value="Integrin_B_tail"/>
    <property type="match status" value="1"/>
</dbReference>
<keyword evidence="7" id="KW-0732">Signal</keyword>
<keyword evidence="5 17" id="KW-0812">Transmembrane</keyword>
<dbReference type="InterPro" id="IPR002369">
    <property type="entry name" value="Integrin_bsu_VWA"/>
</dbReference>
<dbReference type="Pfam" id="PF00041">
    <property type="entry name" value="fn3"/>
    <property type="match status" value="4"/>
</dbReference>
<evidence type="ECO:0000256" key="11">
    <source>
        <dbReference type="ARBA" id="ARBA00022889"/>
    </source>
</evidence>
<dbReference type="GO" id="GO:0008305">
    <property type="term" value="C:integrin complex"/>
    <property type="evidence" value="ECO:0007669"/>
    <property type="project" value="TreeGrafter"/>
</dbReference>
<dbReference type="InterPro" id="IPR057073">
    <property type="entry name" value="EGF_integrin_2"/>
</dbReference>
<dbReference type="SUPFAM" id="SSF141072">
    <property type="entry name" value="CalX-like"/>
    <property type="match status" value="1"/>
</dbReference>
<dbReference type="InterPro" id="IPR036465">
    <property type="entry name" value="vWFA_dom_sf"/>
</dbReference>
<keyword evidence="4" id="KW-0245">EGF-like domain</keyword>
<dbReference type="Pfam" id="PF07965">
    <property type="entry name" value="Integrin_B_tail"/>
    <property type="match status" value="1"/>
</dbReference>
<reference evidence="18" key="3">
    <citation type="submission" date="2025-09" db="UniProtKB">
        <authorList>
            <consortium name="Ensembl"/>
        </authorList>
    </citation>
    <scope>IDENTIFICATION</scope>
</reference>
<dbReference type="FunFam" id="2.60.40.1510:FF:000006">
    <property type="entry name" value="Integrin beta"/>
    <property type="match status" value="1"/>
</dbReference>
<dbReference type="FunFam" id="3.40.50.410:FF:000036">
    <property type="entry name" value="Integrin beta"/>
    <property type="match status" value="1"/>
</dbReference>
<keyword evidence="8" id="KW-0677">Repeat</keyword>
<dbReference type="PANTHER" id="PTHR10082">
    <property type="entry name" value="INTEGRIN BETA SUBUNIT"/>
    <property type="match status" value="1"/>
</dbReference>
<evidence type="ECO:0000313" key="18">
    <source>
        <dbReference type="Ensembl" id="ENSMUNP00000013400.2"/>
    </source>
</evidence>
<dbReference type="Gene3D" id="2.60.40.10">
    <property type="entry name" value="Immunoglobulins"/>
    <property type="match status" value="4"/>
</dbReference>
<dbReference type="InterPro" id="IPR057243">
    <property type="entry name" value="Integrin_I-EGF_CS"/>
</dbReference>
<dbReference type="Gene3D" id="2.60.40.1510">
    <property type="entry name" value="ntegrin, alpha v. Chain A, domain 3"/>
    <property type="match status" value="1"/>
</dbReference>
<dbReference type="GO" id="GO:0016477">
    <property type="term" value="P:cell migration"/>
    <property type="evidence" value="ECO:0007669"/>
    <property type="project" value="TreeGrafter"/>
</dbReference>
<dbReference type="Pfam" id="PF00362">
    <property type="entry name" value="Integrin_beta"/>
    <property type="match status" value="1"/>
</dbReference>
<dbReference type="InterPro" id="IPR000082">
    <property type="entry name" value="SEA_dom"/>
</dbReference>
<dbReference type="Ensembl" id="ENSMUNT00000015458.2">
    <property type="protein sequence ID" value="ENSMUNP00000013400.2"/>
    <property type="gene ID" value="ENSMUNG00000010432.2"/>
</dbReference>
<reference evidence="18" key="2">
    <citation type="submission" date="2025-08" db="UniProtKB">
        <authorList>
            <consortium name="Ensembl"/>
        </authorList>
    </citation>
    <scope>IDENTIFICATION</scope>
</reference>
<keyword evidence="3" id="KW-1003">Cell membrane</keyword>
<evidence type="ECO:0000256" key="8">
    <source>
        <dbReference type="ARBA" id="ARBA00022737"/>
    </source>
</evidence>
<dbReference type="PRINTS" id="PR01186">
    <property type="entry name" value="INTEGRINB"/>
</dbReference>
<keyword evidence="12" id="KW-1133">Transmembrane helix</keyword>
<dbReference type="PROSITE" id="PS52047">
    <property type="entry name" value="I_EGF_2"/>
    <property type="match status" value="1"/>
</dbReference>
<evidence type="ECO:0000256" key="15">
    <source>
        <dbReference type="ARBA" id="ARBA00023157"/>
    </source>
</evidence>
<dbReference type="GO" id="GO:0046872">
    <property type="term" value="F:metal ion binding"/>
    <property type="evidence" value="ECO:0007669"/>
    <property type="project" value="UniProtKB-KW"/>
</dbReference>
<comment type="subcellular location">
    <subcellularLocation>
        <location evidence="1 17">Cell membrane</location>
        <topology evidence="1 17">Single-pass type I membrane protein</topology>
    </subcellularLocation>
</comment>
<dbReference type="PANTHER" id="PTHR10082:SF42">
    <property type="entry name" value="INTEGRIN BETA-4"/>
    <property type="match status" value="1"/>
</dbReference>
<evidence type="ECO:0000256" key="17">
    <source>
        <dbReference type="RuleBase" id="RU000633"/>
    </source>
</evidence>
<dbReference type="FunFam" id="2.10.25.10:FF:000036">
    <property type="entry name" value="Integrin beta"/>
    <property type="match status" value="1"/>
</dbReference>
<dbReference type="Gene3D" id="2.60.40.2030">
    <property type="match status" value="1"/>
</dbReference>
<evidence type="ECO:0000256" key="1">
    <source>
        <dbReference type="ARBA" id="ARBA00004251"/>
    </source>
</evidence>
<dbReference type="GO" id="GO:0098609">
    <property type="term" value="P:cell-cell adhesion"/>
    <property type="evidence" value="ECO:0007669"/>
    <property type="project" value="TreeGrafter"/>
</dbReference>
<dbReference type="GO" id="GO:0007229">
    <property type="term" value="P:integrin-mediated signaling pathway"/>
    <property type="evidence" value="ECO:0007669"/>
    <property type="project" value="UniProtKB-KW"/>
</dbReference>
<evidence type="ECO:0000256" key="13">
    <source>
        <dbReference type="ARBA" id="ARBA00023037"/>
    </source>
</evidence>
<evidence type="ECO:0000256" key="2">
    <source>
        <dbReference type="ARBA" id="ARBA00007449"/>
    </source>
</evidence>
<dbReference type="SUPFAM" id="SSF53300">
    <property type="entry name" value="vWA-like"/>
    <property type="match status" value="1"/>
</dbReference>
<dbReference type="SUPFAM" id="SSF57196">
    <property type="entry name" value="EGF/Laminin"/>
    <property type="match status" value="2"/>
</dbReference>
<protein>
    <recommendedName>
        <fullName evidence="17">Integrin beta</fullName>
    </recommendedName>
</protein>
<dbReference type="InterPro" id="IPR013783">
    <property type="entry name" value="Ig-like_fold"/>
</dbReference>
<dbReference type="GO" id="GO:0005178">
    <property type="term" value="F:integrin binding"/>
    <property type="evidence" value="ECO:0007669"/>
    <property type="project" value="TreeGrafter"/>
</dbReference>
<keyword evidence="6" id="KW-0479">Metal-binding</keyword>
<comment type="similarity">
    <text evidence="2 17">Belongs to the integrin beta chain family.</text>
</comment>
<gene>
    <name evidence="18" type="primary">LOC101875520</name>
</gene>
<dbReference type="Gene3D" id="4.10.1240.30">
    <property type="match status" value="1"/>
</dbReference>
<evidence type="ECO:0000256" key="5">
    <source>
        <dbReference type="ARBA" id="ARBA00022692"/>
    </source>
</evidence>
<dbReference type="Gene3D" id="3.40.50.410">
    <property type="entry name" value="von Willebrand factor, type A domain"/>
    <property type="match status" value="1"/>
</dbReference>
<dbReference type="PROSITE" id="PS50853">
    <property type="entry name" value="FN3"/>
    <property type="match status" value="4"/>
</dbReference>
<evidence type="ECO:0000256" key="4">
    <source>
        <dbReference type="ARBA" id="ARBA00022536"/>
    </source>
</evidence>
<dbReference type="SMART" id="SM00187">
    <property type="entry name" value="INB"/>
    <property type="match status" value="1"/>
</dbReference>
<keyword evidence="11 17" id="KW-0130">Cell adhesion</keyword>
<dbReference type="CDD" id="cd00063">
    <property type="entry name" value="FN3"/>
    <property type="match status" value="4"/>
</dbReference>
<dbReference type="SMART" id="SM00060">
    <property type="entry name" value="FN3"/>
    <property type="match status" value="4"/>
</dbReference>
<keyword evidence="15" id="KW-1015">Disulfide bond</keyword>
<dbReference type="Pfam" id="PF03160">
    <property type="entry name" value="Calx-beta"/>
    <property type="match status" value="1"/>
</dbReference>
<evidence type="ECO:0000256" key="6">
    <source>
        <dbReference type="ARBA" id="ARBA00022723"/>
    </source>
</evidence>
<evidence type="ECO:0000256" key="9">
    <source>
        <dbReference type="ARBA" id="ARBA00022837"/>
    </source>
</evidence>
<dbReference type="Pfam" id="PF23106">
    <property type="entry name" value="EGF_Teneurin"/>
    <property type="match status" value="1"/>
</dbReference>
<dbReference type="InterPro" id="IPR003961">
    <property type="entry name" value="FN3_dom"/>
</dbReference>
<dbReference type="GO" id="GO:0033627">
    <property type="term" value="P:cell adhesion mediated by integrin"/>
    <property type="evidence" value="ECO:0007669"/>
    <property type="project" value="TreeGrafter"/>
</dbReference>
<dbReference type="Gene3D" id="3.30.1680.10">
    <property type="entry name" value="ligand-binding face of the semaphorins, domain 2"/>
    <property type="match status" value="1"/>
</dbReference>
<dbReference type="PROSITE" id="PS50024">
    <property type="entry name" value="SEA"/>
    <property type="match status" value="1"/>
</dbReference>
<dbReference type="InterPro" id="IPR036116">
    <property type="entry name" value="FN3_sf"/>
</dbReference>
<keyword evidence="9" id="KW-0106">Calcium</keyword>
<keyword evidence="14" id="KW-0472">Membrane</keyword>
<evidence type="ECO:0000256" key="7">
    <source>
        <dbReference type="ARBA" id="ARBA00022729"/>
    </source>
</evidence>
<evidence type="ECO:0000256" key="12">
    <source>
        <dbReference type="ARBA" id="ARBA00022989"/>
    </source>
</evidence>
<proteinExistence type="inferred from homology"/>
<evidence type="ECO:0000256" key="16">
    <source>
        <dbReference type="ARBA" id="ARBA00023180"/>
    </source>
</evidence>
<dbReference type="Pfam" id="PF23105">
    <property type="entry name" value="EGF_integrin"/>
    <property type="match status" value="1"/>
</dbReference>
<keyword evidence="19" id="KW-1185">Reference proteome</keyword>
<keyword evidence="10" id="KW-0460">Magnesium</keyword>
<accession>A0A8V5HBZ0</accession>
<reference evidence="18" key="1">
    <citation type="submission" date="2020-03" db="EMBL/GenBank/DDBJ databases">
        <title>Melopsittacus undulatus (budgerigar) genome, bMelUnd1, maternal haplotype with Z.</title>
        <authorList>
            <person name="Gedman G."/>
            <person name="Mountcastle J."/>
            <person name="Haase B."/>
            <person name="Formenti G."/>
            <person name="Wright T."/>
            <person name="Apodaca J."/>
            <person name="Pelan S."/>
            <person name="Chow W."/>
            <person name="Rhie A."/>
            <person name="Howe K."/>
            <person name="Fedrigo O."/>
            <person name="Jarvis E.D."/>
        </authorList>
    </citation>
    <scope>NUCLEOTIDE SEQUENCE [LARGE SCALE GENOMIC DNA]</scope>
</reference>
<organism evidence="18 19">
    <name type="scientific">Melopsittacus undulatus</name>
    <name type="common">Budgerigar</name>
    <name type="synonym">Psittacus undulatus</name>
    <dbReference type="NCBI Taxonomy" id="13146"/>
    <lineage>
        <taxon>Eukaryota</taxon>
        <taxon>Metazoa</taxon>
        <taxon>Chordata</taxon>
        <taxon>Craniata</taxon>
        <taxon>Vertebrata</taxon>
        <taxon>Euteleostomi</taxon>
        <taxon>Archelosauria</taxon>
        <taxon>Archosauria</taxon>
        <taxon>Dinosauria</taxon>
        <taxon>Saurischia</taxon>
        <taxon>Theropoda</taxon>
        <taxon>Coelurosauria</taxon>
        <taxon>Aves</taxon>
        <taxon>Neognathae</taxon>
        <taxon>Neoaves</taxon>
        <taxon>Telluraves</taxon>
        <taxon>Australaves</taxon>
        <taxon>Psittaciformes</taxon>
        <taxon>Psittaculidae</taxon>
        <taxon>Melopsittacus</taxon>
    </lineage>
</organism>
<dbReference type="InterPro" id="IPR012896">
    <property type="entry name" value="Integrin_bsu_tail"/>
</dbReference>
<evidence type="ECO:0000313" key="19">
    <source>
        <dbReference type="Proteomes" id="UP000694405"/>
    </source>
</evidence>
<dbReference type="SMART" id="SM00237">
    <property type="entry name" value="Calx_beta"/>
    <property type="match status" value="1"/>
</dbReference>
<dbReference type="InterPro" id="IPR040622">
    <property type="entry name" value="EGF_integrin_1"/>
</dbReference>
<dbReference type="SUPFAM" id="SSF103575">
    <property type="entry name" value="Plexin repeat"/>
    <property type="match status" value="1"/>
</dbReference>
<dbReference type="Pfam" id="PF17205">
    <property type="entry name" value="PSI_integrin"/>
    <property type="match status" value="1"/>
</dbReference>
<dbReference type="Gene3D" id="2.10.25.10">
    <property type="entry name" value="Laminin"/>
    <property type="match status" value="3"/>
</dbReference>
<keyword evidence="13 17" id="KW-0401">Integrin</keyword>
<dbReference type="SUPFAM" id="SSF69687">
    <property type="entry name" value="Integrin beta tail domain"/>
    <property type="match status" value="1"/>
</dbReference>
<dbReference type="InterPro" id="IPR003644">
    <property type="entry name" value="Calx_beta"/>
</dbReference>
<evidence type="ECO:0000256" key="3">
    <source>
        <dbReference type="ARBA" id="ARBA00022475"/>
    </source>
</evidence>
<dbReference type="GO" id="GO:0007160">
    <property type="term" value="P:cell-matrix adhesion"/>
    <property type="evidence" value="ECO:0007669"/>
    <property type="project" value="TreeGrafter"/>
</dbReference>
<dbReference type="GO" id="GO:0005925">
    <property type="term" value="C:focal adhesion"/>
    <property type="evidence" value="ECO:0007669"/>
    <property type="project" value="TreeGrafter"/>
</dbReference>
<evidence type="ECO:0000256" key="10">
    <source>
        <dbReference type="ARBA" id="ARBA00022842"/>
    </source>
</evidence>
<dbReference type="InterPro" id="IPR038081">
    <property type="entry name" value="CalX-like_sf"/>
</dbReference>
<dbReference type="PROSITE" id="PS00243">
    <property type="entry name" value="I_EGF_1"/>
    <property type="match status" value="2"/>
</dbReference>
<dbReference type="FunFam" id="3.30.1680.10:FF:000002">
    <property type="entry name" value="Integrin beta"/>
    <property type="match status" value="1"/>
</dbReference>